<dbReference type="CDD" id="cd18552">
    <property type="entry name" value="ABC_6TM_MsbA_like"/>
    <property type="match status" value="1"/>
</dbReference>
<feature type="transmembrane region" description="Helical" evidence="5">
    <location>
        <begin position="69"/>
        <end position="99"/>
    </location>
</feature>
<dbReference type="PANTHER" id="PTHR43394">
    <property type="entry name" value="ATP-DEPENDENT PERMEASE MDL1, MITOCHONDRIAL"/>
    <property type="match status" value="1"/>
</dbReference>
<keyword evidence="3 5" id="KW-1133">Transmembrane helix</keyword>
<evidence type="ECO:0000313" key="7">
    <source>
        <dbReference type="EMBL" id="SVC31275.1"/>
    </source>
</evidence>
<evidence type="ECO:0000256" key="2">
    <source>
        <dbReference type="ARBA" id="ARBA00022692"/>
    </source>
</evidence>
<sequence>MSQPSEKVRTAAVYRRLLRTSFQFWQVFVGAALAMIVYAACDTGFAYLIKLLTGVVSADKDITPGEQFIARWLPAGVILLFVLRGGTGFFSTYSMTWIARQTIMHLRGKVFEKYLSLPSSYFDRGAAGDLLSRLTFNVEQIAEAASTTFLVLVRDSLTIIGLIVFMVFQSPILSLLVLLVAPPIALLIRFLSGLFRRHSLRIQLSMGSVTQIADEVLQGHKVVKIFNGQGYEARRFKTANELNRRMNMRLITTKAAGDAVTIFLTAIGVAG</sequence>
<evidence type="ECO:0000256" key="3">
    <source>
        <dbReference type="ARBA" id="ARBA00022989"/>
    </source>
</evidence>
<dbReference type="GO" id="GO:0005524">
    <property type="term" value="F:ATP binding"/>
    <property type="evidence" value="ECO:0007669"/>
    <property type="project" value="InterPro"/>
</dbReference>
<dbReference type="Gene3D" id="1.20.1560.10">
    <property type="entry name" value="ABC transporter type 1, transmembrane domain"/>
    <property type="match status" value="1"/>
</dbReference>
<dbReference type="GO" id="GO:0015421">
    <property type="term" value="F:ABC-type oligopeptide transporter activity"/>
    <property type="evidence" value="ECO:0007669"/>
    <property type="project" value="TreeGrafter"/>
</dbReference>
<dbReference type="EMBL" id="UINC01084535">
    <property type="protein sequence ID" value="SVC31275.1"/>
    <property type="molecule type" value="Genomic_DNA"/>
</dbReference>
<feature type="non-terminal residue" evidence="7">
    <location>
        <position position="271"/>
    </location>
</feature>
<accession>A0A382L640</accession>
<dbReference type="AlphaFoldDB" id="A0A382L640"/>
<dbReference type="Pfam" id="PF00664">
    <property type="entry name" value="ABC_membrane"/>
    <property type="match status" value="1"/>
</dbReference>
<name>A0A382L640_9ZZZZ</name>
<comment type="subcellular location">
    <subcellularLocation>
        <location evidence="1">Membrane</location>
        <topology evidence="1">Multi-pass membrane protein</topology>
    </subcellularLocation>
</comment>
<keyword evidence="4 5" id="KW-0472">Membrane</keyword>
<evidence type="ECO:0000256" key="5">
    <source>
        <dbReference type="SAM" id="Phobius"/>
    </source>
</evidence>
<evidence type="ECO:0000256" key="1">
    <source>
        <dbReference type="ARBA" id="ARBA00004141"/>
    </source>
</evidence>
<dbReference type="GO" id="GO:0005743">
    <property type="term" value="C:mitochondrial inner membrane"/>
    <property type="evidence" value="ECO:0007669"/>
    <property type="project" value="TreeGrafter"/>
</dbReference>
<organism evidence="7">
    <name type="scientific">marine metagenome</name>
    <dbReference type="NCBI Taxonomy" id="408172"/>
    <lineage>
        <taxon>unclassified sequences</taxon>
        <taxon>metagenomes</taxon>
        <taxon>ecological metagenomes</taxon>
    </lineage>
</organism>
<keyword evidence="2 5" id="KW-0812">Transmembrane</keyword>
<dbReference type="GO" id="GO:0090374">
    <property type="term" value="P:oligopeptide export from mitochondrion"/>
    <property type="evidence" value="ECO:0007669"/>
    <property type="project" value="TreeGrafter"/>
</dbReference>
<feature type="transmembrane region" description="Helical" evidence="5">
    <location>
        <begin position="24"/>
        <end position="49"/>
    </location>
</feature>
<gene>
    <name evidence="7" type="ORF">METZ01_LOCUS284129</name>
</gene>
<proteinExistence type="predicted"/>
<evidence type="ECO:0000256" key="4">
    <source>
        <dbReference type="ARBA" id="ARBA00023136"/>
    </source>
</evidence>
<dbReference type="SUPFAM" id="SSF90123">
    <property type="entry name" value="ABC transporter transmembrane region"/>
    <property type="match status" value="1"/>
</dbReference>
<dbReference type="InterPro" id="IPR039421">
    <property type="entry name" value="Type_1_exporter"/>
</dbReference>
<dbReference type="PROSITE" id="PS50929">
    <property type="entry name" value="ABC_TM1F"/>
    <property type="match status" value="1"/>
</dbReference>
<evidence type="ECO:0000259" key="6">
    <source>
        <dbReference type="PROSITE" id="PS50929"/>
    </source>
</evidence>
<dbReference type="InterPro" id="IPR011527">
    <property type="entry name" value="ABC1_TM_dom"/>
</dbReference>
<dbReference type="PANTHER" id="PTHR43394:SF1">
    <property type="entry name" value="ATP-BINDING CASSETTE SUB-FAMILY B MEMBER 10, MITOCHONDRIAL"/>
    <property type="match status" value="1"/>
</dbReference>
<protein>
    <recommendedName>
        <fullName evidence="6">ABC transmembrane type-1 domain-containing protein</fullName>
    </recommendedName>
</protein>
<reference evidence="7" key="1">
    <citation type="submission" date="2018-05" db="EMBL/GenBank/DDBJ databases">
        <authorList>
            <person name="Lanie J.A."/>
            <person name="Ng W.-L."/>
            <person name="Kazmierczak K.M."/>
            <person name="Andrzejewski T.M."/>
            <person name="Davidsen T.M."/>
            <person name="Wayne K.J."/>
            <person name="Tettelin H."/>
            <person name="Glass J.I."/>
            <person name="Rusch D."/>
            <person name="Podicherti R."/>
            <person name="Tsui H.-C.T."/>
            <person name="Winkler M.E."/>
        </authorList>
    </citation>
    <scope>NUCLEOTIDE SEQUENCE</scope>
</reference>
<dbReference type="InterPro" id="IPR036640">
    <property type="entry name" value="ABC1_TM_sf"/>
</dbReference>
<feature type="domain" description="ABC transmembrane type-1" evidence="6">
    <location>
        <begin position="29"/>
        <end position="271"/>
    </location>
</feature>